<dbReference type="EMBL" id="ASHM01119054">
    <property type="protein sequence ID" value="PNX56298.1"/>
    <property type="molecule type" value="Genomic_DNA"/>
</dbReference>
<comment type="caution">
    <text evidence="2">The sequence shown here is derived from an EMBL/GenBank/DDBJ whole genome shotgun (WGS) entry which is preliminary data.</text>
</comment>
<dbReference type="Proteomes" id="UP000236291">
    <property type="component" value="Unassembled WGS sequence"/>
</dbReference>
<feature type="region of interest" description="Disordered" evidence="1">
    <location>
        <begin position="1"/>
        <end position="22"/>
    </location>
</feature>
<feature type="non-terminal residue" evidence="2">
    <location>
        <position position="22"/>
    </location>
</feature>
<reference evidence="2 3" key="1">
    <citation type="journal article" date="2014" name="Am. J. Bot.">
        <title>Genome assembly and annotation for red clover (Trifolium pratense; Fabaceae).</title>
        <authorList>
            <person name="Istvanek J."/>
            <person name="Jaros M."/>
            <person name="Krenek A."/>
            <person name="Repkova J."/>
        </authorList>
    </citation>
    <scope>NUCLEOTIDE SEQUENCE [LARGE SCALE GENOMIC DNA]</scope>
    <source>
        <strain evidence="3">cv. Tatra</strain>
        <tissue evidence="2">Young leaves</tissue>
    </source>
</reference>
<accession>A0A2K3JQL8</accession>
<sequence length="22" mass="2526">METTSILEVEDFESHTEEQPSS</sequence>
<evidence type="ECO:0000256" key="1">
    <source>
        <dbReference type="SAM" id="MobiDB-lite"/>
    </source>
</evidence>
<reference evidence="2 3" key="2">
    <citation type="journal article" date="2017" name="Front. Plant Sci.">
        <title>Gene Classification and Mining of Molecular Markers Useful in Red Clover (Trifolium pratense) Breeding.</title>
        <authorList>
            <person name="Istvanek J."/>
            <person name="Dluhosova J."/>
            <person name="Dluhos P."/>
            <person name="Patkova L."/>
            <person name="Nedelnik J."/>
            <person name="Repkova J."/>
        </authorList>
    </citation>
    <scope>NUCLEOTIDE SEQUENCE [LARGE SCALE GENOMIC DNA]</scope>
    <source>
        <strain evidence="3">cv. Tatra</strain>
        <tissue evidence="2">Young leaves</tissue>
    </source>
</reference>
<gene>
    <name evidence="2" type="ORF">L195_g058138</name>
</gene>
<name>A0A2K3JQL8_TRIPR</name>
<feature type="compositionally biased region" description="Basic and acidic residues" evidence="1">
    <location>
        <begin position="12"/>
        <end position="22"/>
    </location>
</feature>
<proteinExistence type="predicted"/>
<evidence type="ECO:0000313" key="3">
    <source>
        <dbReference type="Proteomes" id="UP000236291"/>
    </source>
</evidence>
<organism evidence="2 3">
    <name type="scientific">Trifolium pratense</name>
    <name type="common">Red clover</name>
    <dbReference type="NCBI Taxonomy" id="57577"/>
    <lineage>
        <taxon>Eukaryota</taxon>
        <taxon>Viridiplantae</taxon>
        <taxon>Streptophyta</taxon>
        <taxon>Embryophyta</taxon>
        <taxon>Tracheophyta</taxon>
        <taxon>Spermatophyta</taxon>
        <taxon>Magnoliopsida</taxon>
        <taxon>eudicotyledons</taxon>
        <taxon>Gunneridae</taxon>
        <taxon>Pentapetalae</taxon>
        <taxon>rosids</taxon>
        <taxon>fabids</taxon>
        <taxon>Fabales</taxon>
        <taxon>Fabaceae</taxon>
        <taxon>Papilionoideae</taxon>
        <taxon>50 kb inversion clade</taxon>
        <taxon>NPAAA clade</taxon>
        <taxon>Hologalegina</taxon>
        <taxon>IRL clade</taxon>
        <taxon>Trifolieae</taxon>
        <taxon>Trifolium</taxon>
    </lineage>
</organism>
<evidence type="ECO:0000313" key="2">
    <source>
        <dbReference type="EMBL" id="PNX56298.1"/>
    </source>
</evidence>
<protein>
    <submittedName>
        <fullName evidence="2">Uncharacterized protein</fullName>
    </submittedName>
</protein>
<dbReference type="AlphaFoldDB" id="A0A2K3JQL8"/>